<dbReference type="GO" id="GO:0006097">
    <property type="term" value="P:glyoxylate cycle"/>
    <property type="evidence" value="ECO:0007669"/>
    <property type="project" value="InterPro"/>
</dbReference>
<dbReference type="InterPro" id="IPR048357">
    <property type="entry name" value="MSG_insertion"/>
</dbReference>
<dbReference type="OrthoDB" id="9762054at2"/>
<dbReference type="PANTHER" id="PTHR42739">
    <property type="entry name" value="MALATE SYNTHASE G"/>
    <property type="match status" value="1"/>
</dbReference>
<evidence type="ECO:0000313" key="2">
    <source>
        <dbReference type="EMBL" id="SEH85491.1"/>
    </source>
</evidence>
<name>A0A1H6LGY2_9GAMM</name>
<dbReference type="InterPro" id="IPR011076">
    <property type="entry name" value="Malate_synth_sf"/>
</dbReference>
<dbReference type="RefSeq" id="WP_143039938.1">
    <property type="nucleotide sequence ID" value="NZ_FNXF01000005.1"/>
</dbReference>
<gene>
    <name evidence="2" type="ORF">SAMN05660691_01815</name>
</gene>
<keyword evidence="3" id="KW-1185">Reference proteome</keyword>
<dbReference type="PANTHER" id="PTHR42739:SF1">
    <property type="entry name" value="MALATE SYNTHASE G"/>
    <property type="match status" value="1"/>
</dbReference>
<accession>A0A1H6LGY2</accession>
<evidence type="ECO:0000259" key="1">
    <source>
        <dbReference type="Pfam" id="PF20658"/>
    </source>
</evidence>
<dbReference type="InterPro" id="IPR006253">
    <property type="entry name" value="Malate_synthG"/>
</dbReference>
<protein>
    <submittedName>
        <fullName evidence="2">Malate synthase</fullName>
    </submittedName>
</protein>
<feature type="domain" description="Malate synthase G alpha-beta insertion" evidence="1">
    <location>
        <begin position="30"/>
        <end position="104"/>
    </location>
</feature>
<evidence type="ECO:0000313" key="3">
    <source>
        <dbReference type="Proteomes" id="UP000199371"/>
    </source>
</evidence>
<dbReference type="EMBL" id="FNXF01000005">
    <property type="protein sequence ID" value="SEH85491.1"/>
    <property type="molecule type" value="Genomic_DNA"/>
</dbReference>
<dbReference type="GO" id="GO:0005829">
    <property type="term" value="C:cytosol"/>
    <property type="evidence" value="ECO:0007669"/>
    <property type="project" value="TreeGrafter"/>
</dbReference>
<proteinExistence type="predicted"/>
<dbReference type="SUPFAM" id="SSF51645">
    <property type="entry name" value="Malate synthase G"/>
    <property type="match status" value="1"/>
</dbReference>
<organism evidence="2 3">
    <name type="scientific">Rheinheimera pacifica</name>
    <dbReference type="NCBI Taxonomy" id="173990"/>
    <lineage>
        <taxon>Bacteria</taxon>
        <taxon>Pseudomonadati</taxon>
        <taxon>Pseudomonadota</taxon>
        <taxon>Gammaproteobacteria</taxon>
        <taxon>Chromatiales</taxon>
        <taxon>Chromatiaceae</taxon>
        <taxon>Rheinheimera</taxon>
    </lineage>
</organism>
<dbReference type="GO" id="GO:0000287">
    <property type="term" value="F:magnesium ion binding"/>
    <property type="evidence" value="ECO:0007669"/>
    <property type="project" value="TreeGrafter"/>
</dbReference>
<dbReference type="AlphaFoldDB" id="A0A1H6LGY2"/>
<dbReference type="GO" id="GO:0009436">
    <property type="term" value="P:glyoxylate catabolic process"/>
    <property type="evidence" value="ECO:0007669"/>
    <property type="project" value="TreeGrafter"/>
</dbReference>
<dbReference type="Gene3D" id="2.170.170.11">
    <property type="entry name" value="Malate synthase G - maily-beta sub-domain"/>
    <property type="match status" value="1"/>
</dbReference>
<sequence>MTTLAQHHSTPSPSHTAWMATELSVINELNQRHVKQVMDYSKGFLDKTFPLQQGSHKDVCSYVVYYQQLLAFFADGSTSGLQTPAQFVALSGHREAPCSIVLNNNGRHVELILNRSGINGSQDKASIDDIQLQTSEPDCVWFSMVTGRQVSCAHKGNKQFTCKDGQPYSLV</sequence>
<reference evidence="3" key="1">
    <citation type="submission" date="2016-10" db="EMBL/GenBank/DDBJ databases">
        <authorList>
            <person name="Varghese N."/>
            <person name="Submissions S."/>
        </authorList>
    </citation>
    <scope>NUCLEOTIDE SEQUENCE [LARGE SCALE GENOMIC DNA]</scope>
    <source>
        <strain evidence="3">DSM 17616</strain>
    </source>
</reference>
<dbReference type="Pfam" id="PF20658">
    <property type="entry name" value="MSG_insertion"/>
    <property type="match status" value="1"/>
</dbReference>
<dbReference type="NCBIfam" id="NF006511">
    <property type="entry name" value="PRK08951.1"/>
    <property type="match status" value="1"/>
</dbReference>
<dbReference type="GO" id="GO:0004474">
    <property type="term" value="F:malate synthase activity"/>
    <property type="evidence" value="ECO:0007669"/>
    <property type="project" value="InterPro"/>
</dbReference>
<dbReference type="Proteomes" id="UP000199371">
    <property type="component" value="Unassembled WGS sequence"/>
</dbReference>
<dbReference type="STRING" id="173990.SAMN05660691_01815"/>